<keyword evidence="7" id="KW-0256">Endoplasmic reticulum</keyword>
<dbReference type="KEGG" id="spu:757026"/>
<dbReference type="InParanoid" id="A0A7M7G0X3"/>
<dbReference type="GO" id="GO:0006805">
    <property type="term" value="P:xenobiotic metabolic process"/>
    <property type="evidence" value="ECO:0000318"/>
    <property type="project" value="GO_Central"/>
</dbReference>
<dbReference type="OrthoDB" id="1055148at2759"/>
<comment type="cofactor">
    <cofactor evidence="21">
        <name>heme</name>
        <dbReference type="ChEBI" id="CHEBI:30413"/>
    </cofactor>
</comment>
<dbReference type="OMA" id="ELWNEPE"/>
<dbReference type="FunFam" id="1.10.630.10:FF:000049">
    <property type="entry name" value="steroid 21-hydroxylase isoform X1"/>
    <property type="match status" value="1"/>
</dbReference>
<evidence type="ECO:0000256" key="5">
    <source>
        <dbReference type="ARBA" id="ARBA00022617"/>
    </source>
</evidence>
<protein>
    <recommendedName>
        <fullName evidence="15">Steroid 21-hydroxylase</fullName>
        <ecNumber evidence="14">1.14.14.16</ecNumber>
    </recommendedName>
    <alternativeName>
        <fullName evidence="19">21-OHase</fullName>
    </alternativeName>
    <alternativeName>
        <fullName evidence="16">Cytochrome P-450c21</fullName>
    </alternativeName>
    <alternativeName>
        <fullName evidence="20">Cytochrome P450 21</fullName>
    </alternativeName>
    <alternativeName>
        <fullName evidence="18">Cytochrome P450 XXI</fullName>
    </alternativeName>
    <alternativeName>
        <fullName evidence="17">Cytochrome P450-C21</fullName>
    </alternativeName>
</protein>
<keyword evidence="5 21" id="KW-0349">Heme</keyword>
<dbReference type="EC" id="1.14.14.16" evidence="14"/>
<keyword evidence="24" id="KW-1185">Reference proteome</keyword>
<dbReference type="GO" id="GO:0005789">
    <property type="term" value="C:endoplasmic reticulum membrane"/>
    <property type="evidence" value="ECO:0007669"/>
    <property type="project" value="UniProtKB-SubCell"/>
</dbReference>
<dbReference type="GO" id="GO:0008610">
    <property type="term" value="P:lipid biosynthetic process"/>
    <property type="evidence" value="ECO:0007669"/>
    <property type="project" value="UniProtKB-ARBA"/>
</dbReference>
<evidence type="ECO:0000256" key="18">
    <source>
        <dbReference type="ARBA" id="ARBA00044282"/>
    </source>
</evidence>
<evidence type="ECO:0000256" key="10">
    <source>
        <dbReference type="ARBA" id="ARBA00023004"/>
    </source>
</evidence>
<dbReference type="GO" id="GO:0020037">
    <property type="term" value="F:heme binding"/>
    <property type="evidence" value="ECO:0000318"/>
    <property type="project" value="GO_Central"/>
</dbReference>
<dbReference type="Pfam" id="PF00067">
    <property type="entry name" value="p450"/>
    <property type="match status" value="1"/>
</dbReference>
<dbReference type="GO" id="GO:0016712">
    <property type="term" value="F:oxidoreductase activity, acting on paired donors, with incorporation or reduction of molecular oxygen, reduced flavin or flavoprotein as one donor, and incorporation of one atom of oxygen"/>
    <property type="evidence" value="ECO:0000318"/>
    <property type="project" value="GO_Central"/>
</dbReference>
<dbReference type="PANTHER" id="PTHR24300:SF397">
    <property type="entry name" value="CYTOCHROME P450 2U1"/>
    <property type="match status" value="1"/>
</dbReference>
<evidence type="ECO:0000256" key="20">
    <source>
        <dbReference type="ARBA" id="ARBA00044342"/>
    </source>
</evidence>
<dbReference type="InterPro" id="IPR001128">
    <property type="entry name" value="Cyt_P450"/>
</dbReference>
<evidence type="ECO:0000256" key="15">
    <source>
        <dbReference type="ARBA" id="ARBA00044116"/>
    </source>
</evidence>
<organism evidence="23 24">
    <name type="scientific">Strongylocentrotus purpuratus</name>
    <name type="common">Purple sea urchin</name>
    <dbReference type="NCBI Taxonomy" id="7668"/>
    <lineage>
        <taxon>Eukaryota</taxon>
        <taxon>Metazoa</taxon>
        <taxon>Echinodermata</taxon>
        <taxon>Eleutherozoa</taxon>
        <taxon>Echinozoa</taxon>
        <taxon>Echinoidea</taxon>
        <taxon>Euechinoidea</taxon>
        <taxon>Echinacea</taxon>
        <taxon>Camarodonta</taxon>
        <taxon>Echinidea</taxon>
        <taxon>Strongylocentrotidae</taxon>
        <taxon>Strongylocentrotus</taxon>
    </lineage>
</organism>
<reference evidence="23" key="2">
    <citation type="submission" date="2021-01" db="UniProtKB">
        <authorList>
            <consortium name="EnsemblMetazoa"/>
        </authorList>
    </citation>
    <scope>IDENTIFICATION</scope>
</reference>
<dbReference type="InterPro" id="IPR017972">
    <property type="entry name" value="Cyt_P450_CS"/>
</dbReference>
<dbReference type="PRINTS" id="PR00463">
    <property type="entry name" value="EP450I"/>
</dbReference>
<evidence type="ECO:0000256" key="12">
    <source>
        <dbReference type="ARBA" id="ARBA00023121"/>
    </source>
</evidence>
<evidence type="ECO:0000256" key="8">
    <source>
        <dbReference type="ARBA" id="ARBA00022848"/>
    </source>
</evidence>
<evidence type="ECO:0000256" key="9">
    <source>
        <dbReference type="ARBA" id="ARBA00023002"/>
    </source>
</evidence>
<evidence type="ECO:0000256" key="7">
    <source>
        <dbReference type="ARBA" id="ARBA00022824"/>
    </source>
</evidence>
<dbReference type="GeneID" id="757026"/>
<dbReference type="Gene3D" id="1.10.630.10">
    <property type="entry name" value="Cytochrome P450"/>
    <property type="match status" value="1"/>
</dbReference>
<dbReference type="GO" id="GO:0008395">
    <property type="term" value="F:steroid hydroxylase activity"/>
    <property type="evidence" value="ECO:0000318"/>
    <property type="project" value="GO_Central"/>
</dbReference>
<dbReference type="SUPFAM" id="SSF48264">
    <property type="entry name" value="Cytochrome P450"/>
    <property type="match status" value="1"/>
</dbReference>
<evidence type="ECO:0000256" key="11">
    <source>
        <dbReference type="ARBA" id="ARBA00023033"/>
    </source>
</evidence>
<dbReference type="PRINTS" id="PR00385">
    <property type="entry name" value="P450"/>
</dbReference>
<keyword evidence="11 22" id="KW-0503">Monooxygenase</keyword>
<evidence type="ECO:0000313" key="23">
    <source>
        <dbReference type="EnsemblMetazoa" id="XP_001197257"/>
    </source>
</evidence>
<evidence type="ECO:0000256" key="14">
    <source>
        <dbReference type="ARBA" id="ARBA00044040"/>
    </source>
</evidence>
<evidence type="ECO:0000256" key="1">
    <source>
        <dbReference type="ARBA" id="ARBA00004184"/>
    </source>
</evidence>
<keyword evidence="9 22" id="KW-0560">Oxidoreductase</keyword>
<evidence type="ECO:0000256" key="13">
    <source>
        <dbReference type="ARBA" id="ARBA00023136"/>
    </source>
</evidence>
<evidence type="ECO:0000256" key="4">
    <source>
        <dbReference type="ARBA" id="ARBA00010617"/>
    </source>
</evidence>
<dbReference type="GO" id="GO:0008289">
    <property type="term" value="F:lipid binding"/>
    <property type="evidence" value="ECO:0007669"/>
    <property type="project" value="UniProtKB-KW"/>
</dbReference>
<dbReference type="InterPro" id="IPR036396">
    <property type="entry name" value="Cyt_P450_sf"/>
</dbReference>
<keyword evidence="12" id="KW-0446">Lipid-binding</keyword>
<dbReference type="GO" id="GO:0004509">
    <property type="term" value="F:steroid 21-monooxygenase activity"/>
    <property type="evidence" value="ECO:0007669"/>
    <property type="project" value="UniProtKB-EC"/>
</dbReference>
<evidence type="ECO:0000256" key="6">
    <source>
        <dbReference type="ARBA" id="ARBA00022723"/>
    </source>
</evidence>
<evidence type="ECO:0000256" key="3">
    <source>
        <dbReference type="ARBA" id="ARBA00004586"/>
    </source>
</evidence>
<evidence type="ECO:0000313" key="24">
    <source>
        <dbReference type="Proteomes" id="UP000007110"/>
    </source>
</evidence>
<keyword evidence="6 21" id="KW-0479">Metal-binding</keyword>
<dbReference type="GO" id="GO:0005506">
    <property type="term" value="F:iron ion binding"/>
    <property type="evidence" value="ECO:0007669"/>
    <property type="project" value="InterPro"/>
</dbReference>
<keyword evidence="8" id="KW-0492">Microsome</keyword>
<proteinExistence type="inferred from homology"/>
<dbReference type="RefSeq" id="XP_001197257.3">
    <property type="nucleotide sequence ID" value="XM_001197257.4"/>
</dbReference>
<evidence type="ECO:0000256" key="16">
    <source>
        <dbReference type="ARBA" id="ARBA00044217"/>
    </source>
</evidence>
<keyword evidence="10 21" id="KW-0408">Iron</keyword>
<dbReference type="GO" id="GO:0005737">
    <property type="term" value="C:cytoplasm"/>
    <property type="evidence" value="ECO:0000318"/>
    <property type="project" value="GO_Central"/>
</dbReference>
<evidence type="ECO:0000256" key="21">
    <source>
        <dbReference type="PIRSR" id="PIRSR602401-1"/>
    </source>
</evidence>
<reference evidence="24" key="1">
    <citation type="submission" date="2015-02" db="EMBL/GenBank/DDBJ databases">
        <title>Genome sequencing for Strongylocentrotus purpuratus.</title>
        <authorList>
            <person name="Murali S."/>
            <person name="Liu Y."/>
            <person name="Vee V."/>
            <person name="English A."/>
            <person name="Wang M."/>
            <person name="Skinner E."/>
            <person name="Han Y."/>
            <person name="Muzny D.M."/>
            <person name="Worley K.C."/>
            <person name="Gibbs R.A."/>
        </authorList>
    </citation>
    <scope>NUCLEOTIDE SEQUENCE</scope>
</reference>
<comment type="subcellular location">
    <subcellularLocation>
        <location evidence="1">Endomembrane system</location>
        <topology evidence="1">Peripheral membrane protein</topology>
    </subcellularLocation>
    <subcellularLocation>
        <location evidence="3">Endoplasmic reticulum membrane</location>
    </subcellularLocation>
    <subcellularLocation>
        <location evidence="2">Microsome membrane</location>
    </subcellularLocation>
</comment>
<dbReference type="GO" id="GO:0006082">
    <property type="term" value="P:organic acid metabolic process"/>
    <property type="evidence" value="ECO:0000318"/>
    <property type="project" value="GO_Central"/>
</dbReference>
<dbReference type="InterPro" id="IPR002401">
    <property type="entry name" value="Cyt_P450_E_grp-I"/>
</dbReference>
<dbReference type="Proteomes" id="UP000007110">
    <property type="component" value="Unassembled WGS sequence"/>
</dbReference>
<dbReference type="PROSITE" id="PS00086">
    <property type="entry name" value="CYTOCHROME_P450"/>
    <property type="match status" value="1"/>
</dbReference>
<accession>A0A7M7G0X3</accession>
<name>A0A7M7G0X3_STRPU</name>
<feature type="binding site" description="axial binding residue" evidence="21">
    <location>
        <position position="489"/>
    </location>
    <ligand>
        <name>heme</name>
        <dbReference type="ChEBI" id="CHEBI:30413"/>
    </ligand>
    <ligandPart>
        <name>Fe</name>
        <dbReference type="ChEBI" id="CHEBI:18248"/>
    </ligandPart>
</feature>
<sequence>MVFSKFLVHSAASNRLLPPKAMSLLRFLLRISTKANRQTVLLTVASVFLALLTAYRHTLTRTKHGRRRRRLPPGPTNYPIVGILPFLGSEDPGKSVLELSKKYGTVFYGRLGNFDAIFLNDYESVREAFAKSGDAFSDRPRFTTFEAWSGGRGVVCCYYQNHWKEQRRFLLKLLRNLGMGRANNSLEDRILQEAVLLTRSIGETNGESFDPRIPMTMAVSNIICGLTFGKRFDYDNKEFEKFICTLERCFEMTDIAGPTNYFTLLKYVPFSSLKKMGAMARSLERGLFTREKDAHKLILNTNDCKDMIDFFLKEVRENESKEGRGEAPNSSFKEEFLPSLIGDIFAAGTDTSACAMYWVMLFSIKYPKYQRRAQEELDRVVGRHRLPRQSDRPNLPFVVAMLAESLRCSAGGPFGVPHAAVEDTTFRGYDVPKGTIMIANHYALLHDPEVFGVDTEVFNPCRFFDDDGTVIKSMQDRVSSQFGIGRRACPGEQLAQSERFIFFSHLIHQFDFSAPDGPDSVSLDSHFGLSRSPFPYKLRAERRPIDLQLPDITL</sequence>
<dbReference type="AlphaFoldDB" id="A0A7M7G0X3"/>
<keyword evidence="13" id="KW-0472">Membrane</keyword>
<evidence type="ECO:0000256" key="19">
    <source>
        <dbReference type="ARBA" id="ARBA00044304"/>
    </source>
</evidence>
<evidence type="ECO:0000256" key="2">
    <source>
        <dbReference type="ARBA" id="ARBA00004524"/>
    </source>
</evidence>
<comment type="similarity">
    <text evidence="4 22">Belongs to the cytochrome P450 family.</text>
</comment>
<dbReference type="PANTHER" id="PTHR24300">
    <property type="entry name" value="CYTOCHROME P450 508A4-RELATED"/>
    <property type="match status" value="1"/>
</dbReference>
<dbReference type="GO" id="GO:0008202">
    <property type="term" value="P:steroid metabolic process"/>
    <property type="evidence" value="ECO:0000318"/>
    <property type="project" value="GO_Central"/>
</dbReference>
<evidence type="ECO:0000256" key="22">
    <source>
        <dbReference type="RuleBase" id="RU000461"/>
    </source>
</evidence>
<dbReference type="EnsemblMetazoa" id="XM_001197257">
    <property type="protein sequence ID" value="XP_001197257"/>
    <property type="gene ID" value="LOC757026"/>
</dbReference>
<evidence type="ECO:0000256" key="17">
    <source>
        <dbReference type="ARBA" id="ARBA00044265"/>
    </source>
</evidence>
<dbReference type="InterPro" id="IPR050182">
    <property type="entry name" value="Cytochrome_P450_fam2"/>
</dbReference>